<dbReference type="SUPFAM" id="SSF48179">
    <property type="entry name" value="6-phosphogluconate dehydrogenase C-terminal domain-like"/>
    <property type="match status" value="1"/>
</dbReference>
<evidence type="ECO:0000256" key="8">
    <source>
        <dbReference type="ARBA" id="ARBA00032024"/>
    </source>
</evidence>
<dbReference type="Pfam" id="PF08546">
    <property type="entry name" value="ApbA_C"/>
    <property type="match status" value="1"/>
</dbReference>
<dbReference type="Gene3D" id="1.10.1040.10">
    <property type="entry name" value="N-(1-d-carboxylethyl)-l-norvaline Dehydrogenase, domain 2"/>
    <property type="match status" value="1"/>
</dbReference>
<dbReference type="AlphaFoldDB" id="A0A9D6Z6D6"/>
<evidence type="ECO:0000256" key="10">
    <source>
        <dbReference type="RuleBase" id="RU362068"/>
    </source>
</evidence>
<dbReference type="NCBIfam" id="TIGR00745">
    <property type="entry name" value="apbA_panE"/>
    <property type="match status" value="1"/>
</dbReference>
<keyword evidence="7 10" id="KW-0560">Oxidoreductase</keyword>
<dbReference type="InterPro" id="IPR008927">
    <property type="entry name" value="6-PGluconate_DH-like_C_sf"/>
</dbReference>
<dbReference type="InterPro" id="IPR036291">
    <property type="entry name" value="NAD(P)-bd_dom_sf"/>
</dbReference>
<dbReference type="InterPro" id="IPR013332">
    <property type="entry name" value="KPR_N"/>
</dbReference>
<dbReference type="Proteomes" id="UP000807825">
    <property type="component" value="Unassembled WGS sequence"/>
</dbReference>
<sequence>MRIAVFGVGGVGGYFGGRLAKAGQDVIFIARGEALRALKKRGLHVDSPDGDFLVNPVSAAENPTEVGQVDAVILGVKAWQVSEAAELLRPLMGPDSCVMPLQNGVEASDQLADVLGRNHVLGGLCYVVSFIVGPGHIKHAGMVPRLIFGELDGKRTPRAERLLKAFSDAGIGAEISTDIHTAIWEKFLFIASLSGVGAVARVPVGIARALPETRRLYELCASEIATVAAARGIRLEEDPVRATMVKIDNLPPEATASMQRDIMAGLPSELSAQNGAVVRLGRKAGIPTPVNEFFCASLLPQEQLARGQVSL</sequence>
<dbReference type="PANTHER" id="PTHR21708:SF26">
    <property type="entry name" value="2-DEHYDROPANTOATE 2-REDUCTASE"/>
    <property type="match status" value="1"/>
</dbReference>
<keyword evidence="6 10" id="KW-0521">NADP</keyword>
<comment type="function">
    <text evidence="1 10">Catalyzes the NADPH-dependent reduction of ketopantoate into pantoic acid.</text>
</comment>
<evidence type="ECO:0000259" key="11">
    <source>
        <dbReference type="Pfam" id="PF02558"/>
    </source>
</evidence>
<evidence type="ECO:0000256" key="1">
    <source>
        <dbReference type="ARBA" id="ARBA00002919"/>
    </source>
</evidence>
<dbReference type="Gene3D" id="3.40.50.720">
    <property type="entry name" value="NAD(P)-binding Rossmann-like Domain"/>
    <property type="match status" value="1"/>
</dbReference>
<gene>
    <name evidence="13" type="ORF">HY912_11050</name>
</gene>
<dbReference type="InterPro" id="IPR051402">
    <property type="entry name" value="KPR-Related"/>
</dbReference>
<dbReference type="EC" id="1.1.1.169" evidence="4 10"/>
<dbReference type="EMBL" id="JACRDE010000297">
    <property type="protein sequence ID" value="MBI5250021.1"/>
    <property type="molecule type" value="Genomic_DNA"/>
</dbReference>
<protein>
    <recommendedName>
        <fullName evidence="5 10">2-dehydropantoate 2-reductase</fullName>
        <ecNumber evidence="4 10">1.1.1.169</ecNumber>
    </recommendedName>
    <alternativeName>
        <fullName evidence="8 10">Ketopantoate reductase</fullName>
    </alternativeName>
</protein>
<dbReference type="InterPro" id="IPR013328">
    <property type="entry name" value="6PGD_dom2"/>
</dbReference>
<dbReference type="FunFam" id="1.10.1040.10:FF:000017">
    <property type="entry name" value="2-dehydropantoate 2-reductase"/>
    <property type="match status" value="1"/>
</dbReference>
<dbReference type="GO" id="GO:0015940">
    <property type="term" value="P:pantothenate biosynthetic process"/>
    <property type="evidence" value="ECO:0007669"/>
    <property type="project" value="UniProtKB-KW"/>
</dbReference>
<accession>A0A9D6Z6D6</accession>
<evidence type="ECO:0000256" key="6">
    <source>
        <dbReference type="ARBA" id="ARBA00022857"/>
    </source>
</evidence>
<dbReference type="GO" id="GO:0005737">
    <property type="term" value="C:cytoplasm"/>
    <property type="evidence" value="ECO:0007669"/>
    <property type="project" value="TreeGrafter"/>
</dbReference>
<dbReference type="InterPro" id="IPR013752">
    <property type="entry name" value="KPA_reductase"/>
</dbReference>
<dbReference type="InterPro" id="IPR003710">
    <property type="entry name" value="ApbA"/>
</dbReference>
<evidence type="ECO:0000313" key="14">
    <source>
        <dbReference type="Proteomes" id="UP000807825"/>
    </source>
</evidence>
<comment type="catalytic activity">
    <reaction evidence="9 10">
        <text>(R)-pantoate + NADP(+) = 2-dehydropantoate + NADPH + H(+)</text>
        <dbReference type="Rhea" id="RHEA:16233"/>
        <dbReference type="ChEBI" id="CHEBI:11561"/>
        <dbReference type="ChEBI" id="CHEBI:15378"/>
        <dbReference type="ChEBI" id="CHEBI:15980"/>
        <dbReference type="ChEBI" id="CHEBI:57783"/>
        <dbReference type="ChEBI" id="CHEBI:58349"/>
        <dbReference type="EC" id="1.1.1.169"/>
    </reaction>
</comment>
<name>A0A9D6Z6D6_9BACT</name>
<comment type="pathway">
    <text evidence="2 10">Cofactor biosynthesis; (R)-pantothenate biosynthesis; (R)-pantoate from 3-methyl-2-oxobutanoate: step 2/2.</text>
</comment>
<reference evidence="13" key="1">
    <citation type="submission" date="2020-07" db="EMBL/GenBank/DDBJ databases">
        <title>Huge and variable diversity of episymbiotic CPR bacteria and DPANN archaea in groundwater ecosystems.</title>
        <authorList>
            <person name="He C.Y."/>
            <person name="Keren R."/>
            <person name="Whittaker M."/>
            <person name="Farag I.F."/>
            <person name="Doudna J."/>
            <person name="Cate J.H.D."/>
            <person name="Banfield J.F."/>
        </authorList>
    </citation>
    <scope>NUCLEOTIDE SEQUENCE</scope>
    <source>
        <strain evidence="13">NC_groundwater_1664_Pr3_B-0.1um_52_9</strain>
    </source>
</reference>
<evidence type="ECO:0000256" key="3">
    <source>
        <dbReference type="ARBA" id="ARBA00007870"/>
    </source>
</evidence>
<dbReference type="GO" id="GO:0008677">
    <property type="term" value="F:2-dehydropantoate 2-reductase activity"/>
    <property type="evidence" value="ECO:0007669"/>
    <property type="project" value="UniProtKB-EC"/>
</dbReference>
<dbReference type="Pfam" id="PF02558">
    <property type="entry name" value="ApbA"/>
    <property type="match status" value="1"/>
</dbReference>
<dbReference type="SUPFAM" id="SSF51735">
    <property type="entry name" value="NAD(P)-binding Rossmann-fold domains"/>
    <property type="match status" value="1"/>
</dbReference>
<keyword evidence="10" id="KW-0566">Pantothenate biosynthesis</keyword>
<evidence type="ECO:0000313" key="13">
    <source>
        <dbReference type="EMBL" id="MBI5250021.1"/>
    </source>
</evidence>
<evidence type="ECO:0000256" key="2">
    <source>
        <dbReference type="ARBA" id="ARBA00004994"/>
    </source>
</evidence>
<evidence type="ECO:0000259" key="12">
    <source>
        <dbReference type="Pfam" id="PF08546"/>
    </source>
</evidence>
<dbReference type="NCBIfam" id="NF005091">
    <property type="entry name" value="PRK06522.2-2"/>
    <property type="match status" value="1"/>
</dbReference>
<feature type="domain" description="Ketopantoate reductase C-terminal" evidence="12">
    <location>
        <begin position="178"/>
        <end position="297"/>
    </location>
</feature>
<proteinExistence type="inferred from homology"/>
<dbReference type="PANTHER" id="PTHR21708">
    <property type="entry name" value="PROBABLE 2-DEHYDROPANTOATE 2-REDUCTASE"/>
    <property type="match status" value="1"/>
</dbReference>
<organism evidence="13 14">
    <name type="scientific">Desulfomonile tiedjei</name>
    <dbReference type="NCBI Taxonomy" id="2358"/>
    <lineage>
        <taxon>Bacteria</taxon>
        <taxon>Pseudomonadati</taxon>
        <taxon>Thermodesulfobacteriota</taxon>
        <taxon>Desulfomonilia</taxon>
        <taxon>Desulfomonilales</taxon>
        <taxon>Desulfomonilaceae</taxon>
        <taxon>Desulfomonile</taxon>
    </lineage>
</organism>
<evidence type="ECO:0000256" key="7">
    <source>
        <dbReference type="ARBA" id="ARBA00023002"/>
    </source>
</evidence>
<evidence type="ECO:0000256" key="9">
    <source>
        <dbReference type="ARBA" id="ARBA00048793"/>
    </source>
</evidence>
<comment type="caution">
    <text evidence="13">The sequence shown here is derived from an EMBL/GenBank/DDBJ whole genome shotgun (WGS) entry which is preliminary data.</text>
</comment>
<evidence type="ECO:0000256" key="4">
    <source>
        <dbReference type="ARBA" id="ARBA00013014"/>
    </source>
</evidence>
<comment type="similarity">
    <text evidence="3 10">Belongs to the ketopantoate reductase family.</text>
</comment>
<evidence type="ECO:0000256" key="5">
    <source>
        <dbReference type="ARBA" id="ARBA00019465"/>
    </source>
</evidence>
<dbReference type="FunFam" id="3.40.50.720:FF:000307">
    <property type="entry name" value="2-dehydropantoate 2-reductase"/>
    <property type="match status" value="1"/>
</dbReference>
<feature type="domain" description="Ketopantoate reductase N-terminal" evidence="11">
    <location>
        <begin position="3"/>
        <end position="152"/>
    </location>
</feature>